<feature type="chain" id="PRO_5046410260" evidence="1">
    <location>
        <begin position="30"/>
        <end position="140"/>
    </location>
</feature>
<evidence type="ECO:0000313" key="2">
    <source>
        <dbReference type="EMBL" id="XAE43900.1"/>
    </source>
</evidence>
<feature type="signal peptide" evidence="1">
    <location>
        <begin position="1"/>
        <end position="29"/>
    </location>
</feature>
<dbReference type="Proteomes" id="UP001449795">
    <property type="component" value="Chromosome"/>
</dbReference>
<dbReference type="EMBL" id="CP152276">
    <property type="protein sequence ID" value="XAE43900.1"/>
    <property type="molecule type" value="Genomic_DNA"/>
</dbReference>
<reference evidence="2 3" key="1">
    <citation type="submission" date="2024-04" db="EMBL/GenBank/DDBJ databases">
        <title>Complete genome sequence of Nguyenibacter vanlangesis HBCM-1154, a strain capable of nitrogen fixation, IAA production, and phosphorus solubilization isolated from sugarcane soil.</title>
        <authorList>
            <person name="MY HANH P."/>
        </authorList>
    </citation>
    <scope>NUCLEOTIDE SEQUENCE [LARGE SCALE GENOMIC DNA]</scope>
    <source>
        <strain evidence="2 3">HBCM 1154</strain>
    </source>
</reference>
<evidence type="ECO:0000313" key="3">
    <source>
        <dbReference type="Proteomes" id="UP001449795"/>
    </source>
</evidence>
<keyword evidence="1" id="KW-0732">Signal</keyword>
<proteinExistence type="predicted"/>
<name>A0ABZ3D8F4_9PROT</name>
<sequence>MAWRFKTGVRSLTMAVLCGLIAVVPGAFAQDIPPADMPPAGAPDEQAAPTAVLWCSVADGANQRLLVSSVTTLTNPSYITINTYSGRFGRTVNARYGLHLGLEGNYCHRAGTVTAASAARAALVARMAAQNMRIVSVGIF</sequence>
<keyword evidence="3" id="KW-1185">Reference proteome</keyword>
<gene>
    <name evidence="2" type="ORF">AAC691_05575</name>
</gene>
<organism evidence="2 3">
    <name type="scientific">Nguyenibacter vanlangensis</name>
    <dbReference type="NCBI Taxonomy" id="1216886"/>
    <lineage>
        <taxon>Bacteria</taxon>
        <taxon>Pseudomonadati</taxon>
        <taxon>Pseudomonadota</taxon>
        <taxon>Alphaproteobacteria</taxon>
        <taxon>Acetobacterales</taxon>
        <taxon>Acetobacteraceae</taxon>
        <taxon>Nguyenibacter</taxon>
    </lineage>
</organism>
<accession>A0ABZ3D8F4</accession>
<protein>
    <submittedName>
        <fullName evidence="2">Uncharacterized protein</fullName>
    </submittedName>
</protein>
<evidence type="ECO:0000256" key="1">
    <source>
        <dbReference type="SAM" id="SignalP"/>
    </source>
</evidence>
<dbReference type="RefSeq" id="WP_342629247.1">
    <property type="nucleotide sequence ID" value="NZ_CP152276.1"/>
</dbReference>